<evidence type="ECO:0000259" key="1">
    <source>
        <dbReference type="Pfam" id="PF01814"/>
    </source>
</evidence>
<feature type="domain" description="Hemerythrin-like" evidence="1">
    <location>
        <begin position="21"/>
        <end position="142"/>
    </location>
</feature>
<keyword evidence="3" id="KW-1185">Reference proteome</keyword>
<dbReference type="Gene3D" id="1.20.120.520">
    <property type="entry name" value="nmb1532 protein domain like"/>
    <property type="match status" value="1"/>
</dbReference>
<evidence type="ECO:0000313" key="2">
    <source>
        <dbReference type="EMBL" id="MCK9686252.1"/>
    </source>
</evidence>
<dbReference type="Pfam" id="PF01814">
    <property type="entry name" value="Hemerythrin"/>
    <property type="match status" value="1"/>
</dbReference>
<evidence type="ECO:0000313" key="3">
    <source>
        <dbReference type="Proteomes" id="UP001139353"/>
    </source>
</evidence>
<dbReference type="CDD" id="cd12108">
    <property type="entry name" value="Hr-like"/>
    <property type="match status" value="1"/>
</dbReference>
<dbReference type="InterPro" id="IPR012312">
    <property type="entry name" value="Hemerythrin-like"/>
</dbReference>
<reference evidence="2" key="1">
    <citation type="submission" date="2021-11" db="EMBL/GenBank/DDBJ databases">
        <title>BS-T2-15 a new species belonging to the Comamonadaceae family isolated from the soil of a French oak forest.</title>
        <authorList>
            <person name="Mieszkin S."/>
            <person name="Alain K."/>
        </authorList>
    </citation>
    <scope>NUCLEOTIDE SEQUENCE</scope>
    <source>
        <strain evidence="2">BS-T2-15</strain>
    </source>
</reference>
<gene>
    <name evidence="2" type="ORF">LPC04_11095</name>
</gene>
<name>A0A9X2BZE7_9BURK</name>
<sequence length="170" mass="18940">MSATQPAAHAKAASQPPQQDALQLLMAEHREVKAMFQKYQKLADAGGRGDERMLLASQICVALAVHTQVEEEILYPAARTVLTRDEDIVDEAYVEHASAKSLIAQIKTMTSDQPLFDAKVHVLGEYIDHHVKEEETEFFPKLRKTSLDLDAMGEQIAARKKQLMAMPEPS</sequence>
<dbReference type="Proteomes" id="UP001139353">
    <property type="component" value="Unassembled WGS sequence"/>
</dbReference>
<protein>
    <submittedName>
        <fullName evidence="2">Hemerythrin domain-containing protein</fullName>
    </submittedName>
</protein>
<dbReference type="PANTHER" id="PTHR35585:SF1">
    <property type="entry name" value="HHE DOMAIN PROTEIN (AFU_ORTHOLOGUE AFUA_4G00730)"/>
    <property type="match status" value="1"/>
</dbReference>
<dbReference type="PANTHER" id="PTHR35585">
    <property type="entry name" value="HHE DOMAIN PROTEIN (AFU_ORTHOLOGUE AFUA_4G00730)"/>
    <property type="match status" value="1"/>
</dbReference>
<accession>A0A9X2BZE7</accession>
<dbReference type="EMBL" id="JAJLJH010000002">
    <property type="protein sequence ID" value="MCK9686252.1"/>
    <property type="molecule type" value="Genomic_DNA"/>
</dbReference>
<dbReference type="AlphaFoldDB" id="A0A9X2BZE7"/>
<organism evidence="2 3">
    <name type="scientific">Scleromatobacter humisilvae</name>
    <dbReference type="NCBI Taxonomy" id="2897159"/>
    <lineage>
        <taxon>Bacteria</taxon>
        <taxon>Pseudomonadati</taxon>
        <taxon>Pseudomonadota</taxon>
        <taxon>Betaproteobacteria</taxon>
        <taxon>Burkholderiales</taxon>
        <taxon>Sphaerotilaceae</taxon>
        <taxon>Scleromatobacter</taxon>
    </lineage>
</organism>
<proteinExistence type="predicted"/>
<dbReference type="RefSeq" id="WP_275682280.1">
    <property type="nucleotide sequence ID" value="NZ_JAJLJH010000002.1"/>
</dbReference>
<comment type="caution">
    <text evidence="2">The sequence shown here is derived from an EMBL/GenBank/DDBJ whole genome shotgun (WGS) entry which is preliminary data.</text>
</comment>